<dbReference type="SMART" id="SM00283">
    <property type="entry name" value="MA"/>
    <property type="match status" value="1"/>
</dbReference>
<feature type="transmembrane region" description="Helical" evidence="3">
    <location>
        <begin position="120"/>
        <end position="140"/>
    </location>
</feature>
<feature type="transmembrane region" description="Helical" evidence="3">
    <location>
        <begin position="21"/>
        <end position="45"/>
    </location>
</feature>
<evidence type="ECO:0000256" key="1">
    <source>
        <dbReference type="ARBA" id="ARBA00023224"/>
    </source>
</evidence>
<evidence type="ECO:0000313" key="6">
    <source>
        <dbReference type="Proteomes" id="UP000183918"/>
    </source>
</evidence>
<dbReference type="GO" id="GO:0016020">
    <property type="term" value="C:membrane"/>
    <property type="evidence" value="ECO:0007669"/>
    <property type="project" value="InterPro"/>
</dbReference>
<dbReference type="OrthoDB" id="9807021at2"/>
<accession>A0A1H3IYP6</accession>
<sequence length="499" mass="54807">MGEERFVYADLNKQKERMNRALVIGYIIFTIFIFVVSGVNFLAGLNSLKTVLNVDGCTLIVLFLLFLDLKLDKNPERLRYFALIGLIVIQIVTSIVYNASYISVLVCAPLVGCILFYDKVFSGLAGVMTSMASIIIFLVKKYALNMYEGNDSVVEVFTIAAIVLVIGIAYLAVSIGGTFQNDMFGKIEYDRSNQNKMIDDIVRVADSVRNQTNSAMNTMKELEEATGVVDDVVKHITQNNMSTVENVQVQTQMTHNIQESIEETLKYAAVMVDIAGNAEEINVHNQATINKLKDQATTIQNTNSHVATAMENLKEKTEAVKGIADTIFSISSQTNLLALNASIESARAGEAGRGFAVVADEIRELAEKTRAETETIANVLEELSFNANNAAKAVEESTEATNSQNELITEAAGSFDAMSDRVGELTKNISEIDLMINSLSEANNQIVDNIVQLSSASEEVAENSEQAQEYSKRNLEKVEITKGLLEKIEDEACKLDGYI</sequence>
<dbReference type="EMBL" id="FNPG01000013">
    <property type="protein sequence ID" value="SDY32455.1"/>
    <property type="molecule type" value="Genomic_DNA"/>
</dbReference>
<keyword evidence="3" id="KW-1133">Transmembrane helix</keyword>
<keyword evidence="3" id="KW-0812">Transmembrane</keyword>
<feature type="transmembrane region" description="Helical" evidence="3">
    <location>
        <begin position="152"/>
        <end position="173"/>
    </location>
</feature>
<dbReference type="Proteomes" id="UP000183918">
    <property type="component" value="Unassembled WGS sequence"/>
</dbReference>
<feature type="domain" description="Methyl-accepting transducer" evidence="4">
    <location>
        <begin position="218"/>
        <end position="461"/>
    </location>
</feature>
<evidence type="ECO:0000259" key="4">
    <source>
        <dbReference type="PROSITE" id="PS50111"/>
    </source>
</evidence>
<proteinExistence type="predicted"/>
<dbReference type="InterPro" id="IPR004089">
    <property type="entry name" value="MCPsignal_dom"/>
</dbReference>
<keyword evidence="6" id="KW-1185">Reference proteome</keyword>
<dbReference type="STRING" id="1122142.SAMN02910414_01292"/>
<dbReference type="RefSeq" id="WP_074717222.1">
    <property type="nucleotide sequence ID" value="NZ_FNPG01000013.1"/>
</dbReference>
<protein>
    <submittedName>
        <fullName evidence="5">Methyl-accepting chemotaxis protein</fullName>
    </submittedName>
</protein>
<dbReference type="Pfam" id="PF00015">
    <property type="entry name" value="MCPsignal"/>
    <property type="match status" value="1"/>
</dbReference>
<evidence type="ECO:0000256" key="2">
    <source>
        <dbReference type="PROSITE-ProRule" id="PRU00284"/>
    </source>
</evidence>
<dbReference type="PANTHER" id="PTHR32089:SF112">
    <property type="entry name" value="LYSOZYME-LIKE PROTEIN-RELATED"/>
    <property type="match status" value="1"/>
</dbReference>
<feature type="transmembrane region" description="Helical" evidence="3">
    <location>
        <begin position="51"/>
        <end position="69"/>
    </location>
</feature>
<organism evidence="5 6">
    <name type="scientific">Lachnobacterium bovis DSM 14045</name>
    <dbReference type="NCBI Taxonomy" id="1122142"/>
    <lineage>
        <taxon>Bacteria</taxon>
        <taxon>Bacillati</taxon>
        <taxon>Bacillota</taxon>
        <taxon>Clostridia</taxon>
        <taxon>Lachnospirales</taxon>
        <taxon>Lachnospiraceae</taxon>
        <taxon>Lachnobacterium</taxon>
    </lineage>
</organism>
<gene>
    <name evidence="5" type="ORF">SAMN02910414_01292</name>
</gene>
<dbReference type="AlphaFoldDB" id="A0A1H3IYP6"/>
<reference evidence="5 6" key="1">
    <citation type="submission" date="2016-10" db="EMBL/GenBank/DDBJ databases">
        <authorList>
            <person name="de Groot N.N."/>
        </authorList>
    </citation>
    <scope>NUCLEOTIDE SEQUENCE [LARGE SCALE GENOMIC DNA]</scope>
    <source>
        <strain evidence="5 6">DSM 14045</strain>
    </source>
</reference>
<dbReference type="SUPFAM" id="SSF58104">
    <property type="entry name" value="Methyl-accepting chemotaxis protein (MCP) signaling domain"/>
    <property type="match status" value="1"/>
</dbReference>
<dbReference type="Gene3D" id="1.10.287.950">
    <property type="entry name" value="Methyl-accepting chemotaxis protein"/>
    <property type="match status" value="1"/>
</dbReference>
<keyword evidence="3" id="KW-0472">Membrane</keyword>
<keyword evidence="1 2" id="KW-0807">Transducer</keyword>
<name>A0A1H3IYP6_9FIRM</name>
<dbReference type="GO" id="GO:0007165">
    <property type="term" value="P:signal transduction"/>
    <property type="evidence" value="ECO:0007669"/>
    <property type="project" value="UniProtKB-KW"/>
</dbReference>
<evidence type="ECO:0000256" key="3">
    <source>
        <dbReference type="SAM" id="Phobius"/>
    </source>
</evidence>
<feature type="transmembrane region" description="Helical" evidence="3">
    <location>
        <begin position="81"/>
        <end position="100"/>
    </location>
</feature>
<dbReference type="PANTHER" id="PTHR32089">
    <property type="entry name" value="METHYL-ACCEPTING CHEMOTAXIS PROTEIN MCPB"/>
    <property type="match status" value="1"/>
</dbReference>
<evidence type="ECO:0000313" key="5">
    <source>
        <dbReference type="EMBL" id="SDY32455.1"/>
    </source>
</evidence>
<dbReference type="PROSITE" id="PS50111">
    <property type="entry name" value="CHEMOTAXIS_TRANSDUC_2"/>
    <property type="match status" value="1"/>
</dbReference>